<dbReference type="PATRIC" id="fig|595434.4.peg.2123"/>
<comment type="caution">
    <text evidence="1">The sequence shown here is derived from an EMBL/GenBank/DDBJ whole genome shotgun (WGS) entry which is preliminary data.</text>
</comment>
<evidence type="ECO:0000313" key="2">
    <source>
        <dbReference type="Proteomes" id="UP000036367"/>
    </source>
</evidence>
<sequence length="64" mass="7499">MVARSIHPRFTRVFLRIGLDLQYLPGRMYLAYSPRRIQRNGLTVPLLPPILTGAFRFDHAKDFQ</sequence>
<gene>
    <name evidence="1" type="ORF">RISK_002223</name>
</gene>
<dbReference type="STRING" id="595434.RISK_002223"/>
<evidence type="ECO:0000313" key="1">
    <source>
        <dbReference type="EMBL" id="KLU05591.1"/>
    </source>
</evidence>
<dbReference type="EMBL" id="LECT01000017">
    <property type="protein sequence ID" value="KLU05591.1"/>
    <property type="molecule type" value="Genomic_DNA"/>
</dbReference>
<accession>A0A0J1BGD1</accession>
<dbReference type="AlphaFoldDB" id="A0A0J1BGD1"/>
<proteinExistence type="predicted"/>
<keyword evidence="2" id="KW-1185">Reference proteome</keyword>
<organism evidence="1 2">
    <name type="scientific">Rhodopirellula islandica</name>
    <dbReference type="NCBI Taxonomy" id="595434"/>
    <lineage>
        <taxon>Bacteria</taxon>
        <taxon>Pseudomonadati</taxon>
        <taxon>Planctomycetota</taxon>
        <taxon>Planctomycetia</taxon>
        <taxon>Pirellulales</taxon>
        <taxon>Pirellulaceae</taxon>
        <taxon>Rhodopirellula</taxon>
    </lineage>
</organism>
<reference evidence="1" key="1">
    <citation type="submission" date="2015-05" db="EMBL/GenBank/DDBJ databases">
        <title>Permanent draft genome of Rhodopirellula islandicus K833.</title>
        <authorList>
            <person name="Kizina J."/>
            <person name="Richter M."/>
            <person name="Glockner F.O."/>
            <person name="Harder J."/>
        </authorList>
    </citation>
    <scope>NUCLEOTIDE SEQUENCE [LARGE SCALE GENOMIC DNA]</scope>
    <source>
        <strain evidence="1">K833</strain>
    </source>
</reference>
<protein>
    <submittedName>
        <fullName evidence="1">Uncharacterized protein</fullName>
    </submittedName>
</protein>
<dbReference type="Proteomes" id="UP000036367">
    <property type="component" value="Unassembled WGS sequence"/>
</dbReference>
<name>A0A0J1BGD1_RHOIS</name>